<reference evidence="2" key="1">
    <citation type="journal article" date="2019" name="Int. J. Syst. Evol. Microbiol.">
        <title>The Global Catalogue of Microorganisms (GCM) 10K type strain sequencing project: providing services to taxonomists for standard genome sequencing and annotation.</title>
        <authorList>
            <consortium name="The Broad Institute Genomics Platform"/>
            <consortium name="The Broad Institute Genome Sequencing Center for Infectious Disease"/>
            <person name="Wu L."/>
            <person name="Ma J."/>
        </authorList>
    </citation>
    <scope>NUCLEOTIDE SEQUENCE [LARGE SCALE GENOMIC DNA]</scope>
    <source>
        <strain evidence="2">JCM 6833</strain>
    </source>
</reference>
<dbReference type="Proteomes" id="UP001501509">
    <property type="component" value="Unassembled WGS sequence"/>
</dbReference>
<gene>
    <name evidence="1" type="ORF">GCM10010411_32500</name>
</gene>
<comment type="caution">
    <text evidence="1">The sequence shown here is derived from an EMBL/GenBank/DDBJ whole genome shotgun (WGS) entry which is preliminary data.</text>
</comment>
<sequence length="644" mass="70277">MGPCAYVDVGPERPSRLDGNLKLLTELVFKLEKKTYRWPRRLRFSRFRLGLLALGADLSDTDRPEALADLSRILRGDDDGEDTRRDEQDGAQDFDSAVAAAAEVVRALGAPVPPGVAQIVQIVLRRLTPKTVDRFSRRGALRWHAENADPQCANGYEALVELHHLKRDGHDEQVEELLCRAFVADVQAAYNSEVFSWDRGAKCLLLLDNADRRLGEPFRELLERVREDMAADSQAGPSHDSLVLVMTTRAPVRSVEAAVPSTEVAKKVAVGLGPATGRALPVRLDDLQVEDVRALTRGRRGMPRSRGGDFAHLLAMLTRGHPGSTALLVDAVEAAARGSAPGLNDARLLLDLPGATRQGTPAASVADQILDLFLADQPPEVRQALITCAPALSPVAANALAGVGGLTQAAVRKMHDVLTTELWPLPLSETEIPARTGMLKDPSRPGKPDHVLDRDHRLVGQRMVWRVLMHRLAARPAGAEDEWRSVHERLRDHHSARGETLAMLHHSLALGDLATVAAHFDGTFTATTDSGRPDDWVTWFDDLRYVVRSLDRPRARPVPGAPSPGQQAIDLAREIGEPEPRQLVARLTAALLIYADPLGDPAYELGEVIEDALRDLSFRAGSGFDHLNTLARSFAAGDVHPDQI</sequence>
<evidence type="ECO:0000313" key="1">
    <source>
        <dbReference type="EMBL" id="GAA2596543.1"/>
    </source>
</evidence>
<proteinExistence type="predicted"/>
<evidence type="ECO:0008006" key="3">
    <source>
        <dbReference type="Google" id="ProtNLM"/>
    </source>
</evidence>
<dbReference type="RefSeq" id="WP_344541713.1">
    <property type="nucleotide sequence ID" value="NZ_BAAATD010000004.1"/>
</dbReference>
<dbReference type="EMBL" id="BAAATD010000004">
    <property type="protein sequence ID" value="GAA2596543.1"/>
    <property type="molecule type" value="Genomic_DNA"/>
</dbReference>
<accession>A0ABP6C6B9</accession>
<name>A0ABP6C6B9_9ACTN</name>
<organism evidence="1 2">
    <name type="scientific">Actinomadura fulvescens</name>
    <dbReference type="NCBI Taxonomy" id="46160"/>
    <lineage>
        <taxon>Bacteria</taxon>
        <taxon>Bacillati</taxon>
        <taxon>Actinomycetota</taxon>
        <taxon>Actinomycetes</taxon>
        <taxon>Streptosporangiales</taxon>
        <taxon>Thermomonosporaceae</taxon>
        <taxon>Actinomadura</taxon>
    </lineage>
</organism>
<keyword evidence="2" id="KW-1185">Reference proteome</keyword>
<protein>
    <recommendedName>
        <fullName evidence="3">ATP-binding protein</fullName>
    </recommendedName>
</protein>
<evidence type="ECO:0000313" key="2">
    <source>
        <dbReference type="Proteomes" id="UP001501509"/>
    </source>
</evidence>